<dbReference type="InterPro" id="IPR011005">
    <property type="entry name" value="Dihydropteroate_synth-like_sf"/>
</dbReference>
<dbReference type="EMBL" id="BGZJ01000001">
    <property type="protein sequence ID" value="GBO93562.1"/>
    <property type="molecule type" value="Genomic_DNA"/>
</dbReference>
<comment type="function">
    <text evidence="9">Catalyzes the condensation of para-aminobenzoate (pABA) with 6-hydroxymethyl-7,8-dihydropterin diphosphate (DHPt-PP) to form 7,8-dihydropteroate (H2Pte), the immediate precursor of folate derivatives.</text>
</comment>
<evidence type="ECO:0000256" key="4">
    <source>
        <dbReference type="ARBA" id="ARBA00012458"/>
    </source>
</evidence>
<dbReference type="OrthoDB" id="9811744at2"/>
<dbReference type="GO" id="GO:0046872">
    <property type="term" value="F:metal ion binding"/>
    <property type="evidence" value="ECO:0007669"/>
    <property type="project" value="UniProtKB-KW"/>
</dbReference>
<dbReference type="GO" id="GO:0004156">
    <property type="term" value="F:dihydropteroate synthase activity"/>
    <property type="evidence" value="ECO:0007669"/>
    <property type="project" value="UniProtKB-EC"/>
</dbReference>
<keyword evidence="7 9" id="KW-0460">Magnesium</keyword>
<comment type="caution">
    <text evidence="11">The sequence shown here is derived from an EMBL/GenBank/DDBJ whole genome shotgun (WGS) entry which is preliminary data.</text>
</comment>
<dbReference type="Proteomes" id="UP000266091">
    <property type="component" value="Unassembled WGS sequence"/>
</dbReference>
<dbReference type="PROSITE" id="PS00793">
    <property type="entry name" value="DHPS_2"/>
    <property type="match status" value="1"/>
</dbReference>
<evidence type="ECO:0000256" key="9">
    <source>
        <dbReference type="RuleBase" id="RU361205"/>
    </source>
</evidence>
<dbReference type="PANTHER" id="PTHR20941">
    <property type="entry name" value="FOLATE SYNTHESIS PROTEINS"/>
    <property type="match status" value="1"/>
</dbReference>
<dbReference type="InterPro" id="IPR006390">
    <property type="entry name" value="DHP_synth_dom"/>
</dbReference>
<reference evidence="11 12" key="1">
    <citation type="journal article" date="2018" name="Int. J. Syst. Evol. Microbiol.">
        <title>Mesosutterella multiformis gen. nov., sp. nov., a member of the family Sutterellaceae and Sutterella megalosphaeroides sp. nov., isolated from human faeces.</title>
        <authorList>
            <person name="Sakamoto M."/>
            <person name="Ikeyama N."/>
            <person name="Kunihiro T."/>
            <person name="Iino T."/>
            <person name="Yuki M."/>
            <person name="Ohkuma M."/>
        </authorList>
    </citation>
    <scope>NUCLEOTIDE SEQUENCE [LARGE SCALE GENOMIC DNA]</scope>
    <source>
        <strain evidence="11 12">4NBBH2</strain>
    </source>
</reference>
<evidence type="ECO:0000256" key="8">
    <source>
        <dbReference type="ARBA" id="ARBA00022909"/>
    </source>
</evidence>
<comment type="pathway">
    <text evidence="3 9">Cofactor biosynthesis; tetrahydrofolate biosynthesis; 7,8-dihydrofolate from 2-amino-4-hydroxy-6-hydroxymethyl-7,8-dihydropteridine diphosphate and 4-aminobenzoate: step 1/2.</text>
</comment>
<evidence type="ECO:0000256" key="6">
    <source>
        <dbReference type="ARBA" id="ARBA00022723"/>
    </source>
</evidence>
<keyword evidence="12" id="KW-1185">Reference proteome</keyword>
<evidence type="ECO:0000259" key="10">
    <source>
        <dbReference type="PROSITE" id="PS50972"/>
    </source>
</evidence>
<comment type="cofactor">
    <cofactor evidence="2 9">
        <name>Mg(2+)</name>
        <dbReference type="ChEBI" id="CHEBI:18420"/>
    </cofactor>
</comment>
<evidence type="ECO:0000313" key="12">
    <source>
        <dbReference type="Proteomes" id="UP000266091"/>
    </source>
</evidence>
<dbReference type="CDD" id="cd00739">
    <property type="entry name" value="DHPS"/>
    <property type="match status" value="1"/>
</dbReference>
<keyword evidence="8 9" id="KW-0289">Folate biosynthesis</keyword>
<dbReference type="PROSITE" id="PS00792">
    <property type="entry name" value="DHPS_1"/>
    <property type="match status" value="1"/>
</dbReference>
<dbReference type="EC" id="2.5.1.15" evidence="4 9"/>
<gene>
    <name evidence="11" type="ORF">MESMUL_09160</name>
</gene>
<dbReference type="PROSITE" id="PS50972">
    <property type="entry name" value="PTERIN_BINDING"/>
    <property type="match status" value="1"/>
</dbReference>
<protein>
    <recommendedName>
        <fullName evidence="4 9">Dihydropteroate synthase</fullName>
        <shortName evidence="9">DHPS</shortName>
        <ecNumber evidence="4 9">2.5.1.15</ecNumber>
    </recommendedName>
    <alternativeName>
        <fullName evidence="9">Dihydropteroate pyrophosphorylase</fullName>
    </alternativeName>
</protein>
<evidence type="ECO:0000256" key="1">
    <source>
        <dbReference type="ARBA" id="ARBA00000012"/>
    </source>
</evidence>
<dbReference type="GO" id="GO:0046654">
    <property type="term" value="P:tetrahydrofolate biosynthetic process"/>
    <property type="evidence" value="ECO:0007669"/>
    <property type="project" value="UniProtKB-UniPathway"/>
</dbReference>
<sequence>MTQAQYWPCRTRRFDLSKPLIMGILNVTPDSFSDGGQHNEPKQAIAWAMRMAQDGADIIDVGGESTRPGAAAVSEEEELRRVIPVVQALASRGLAVSVDTSRARVMREAVAAGAEILNDVRAFTLPGAVEAAVETGAGLIVMHGWDAAKEDADRGEADEVSAVIRYLRERQNVLVAAGAQSDKICWDPGFGFGKTVEQNFELVAETRRFVEEGQPFLMALSRKRAIGAASGEADAARRVSGSVAGALLAVERSAQLVRVHDVPETFQALSVLKAVLAQTH</sequence>
<dbReference type="UniPathway" id="UPA00077">
    <property type="reaction ID" value="UER00156"/>
</dbReference>
<comment type="similarity">
    <text evidence="9">Belongs to the DHPS family.</text>
</comment>
<dbReference type="InterPro" id="IPR000489">
    <property type="entry name" value="Pterin-binding_dom"/>
</dbReference>
<dbReference type="RefSeq" id="WP_116269917.1">
    <property type="nucleotide sequence ID" value="NZ_BGZJ01000001.1"/>
</dbReference>
<dbReference type="AlphaFoldDB" id="A0A388SB58"/>
<dbReference type="PANTHER" id="PTHR20941:SF1">
    <property type="entry name" value="FOLIC ACID SYNTHESIS PROTEIN FOL1"/>
    <property type="match status" value="1"/>
</dbReference>
<dbReference type="GO" id="GO:0005829">
    <property type="term" value="C:cytosol"/>
    <property type="evidence" value="ECO:0007669"/>
    <property type="project" value="TreeGrafter"/>
</dbReference>
<dbReference type="InterPro" id="IPR045031">
    <property type="entry name" value="DHP_synth-like"/>
</dbReference>
<evidence type="ECO:0000256" key="3">
    <source>
        <dbReference type="ARBA" id="ARBA00004763"/>
    </source>
</evidence>
<feature type="domain" description="Pterin-binding" evidence="10">
    <location>
        <begin position="19"/>
        <end position="270"/>
    </location>
</feature>
<dbReference type="Gene3D" id="3.20.20.20">
    <property type="entry name" value="Dihydropteroate synthase-like"/>
    <property type="match status" value="1"/>
</dbReference>
<comment type="catalytic activity">
    <reaction evidence="1">
        <text>(7,8-dihydropterin-6-yl)methyl diphosphate + 4-aminobenzoate = 7,8-dihydropteroate + diphosphate</text>
        <dbReference type="Rhea" id="RHEA:19949"/>
        <dbReference type="ChEBI" id="CHEBI:17836"/>
        <dbReference type="ChEBI" id="CHEBI:17839"/>
        <dbReference type="ChEBI" id="CHEBI:33019"/>
        <dbReference type="ChEBI" id="CHEBI:72950"/>
        <dbReference type="EC" id="2.5.1.15"/>
    </reaction>
</comment>
<dbReference type="SUPFAM" id="SSF51717">
    <property type="entry name" value="Dihydropteroate synthetase-like"/>
    <property type="match status" value="1"/>
</dbReference>
<dbReference type="NCBIfam" id="TIGR01496">
    <property type="entry name" value="DHPS"/>
    <property type="match status" value="1"/>
</dbReference>
<evidence type="ECO:0000256" key="7">
    <source>
        <dbReference type="ARBA" id="ARBA00022842"/>
    </source>
</evidence>
<proteinExistence type="inferred from homology"/>
<keyword evidence="5 9" id="KW-0808">Transferase</keyword>
<evidence type="ECO:0000313" key="11">
    <source>
        <dbReference type="EMBL" id="GBO93562.1"/>
    </source>
</evidence>
<organism evidence="11 12">
    <name type="scientific">Mesosutterella multiformis</name>
    <dbReference type="NCBI Taxonomy" id="2259133"/>
    <lineage>
        <taxon>Bacteria</taxon>
        <taxon>Pseudomonadati</taxon>
        <taxon>Pseudomonadota</taxon>
        <taxon>Betaproteobacteria</taxon>
        <taxon>Burkholderiales</taxon>
        <taxon>Sutterellaceae</taxon>
        <taxon>Mesosutterella</taxon>
    </lineage>
</organism>
<dbReference type="GO" id="GO:0046656">
    <property type="term" value="P:folic acid biosynthetic process"/>
    <property type="evidence" value="ECO:0007669"/>
    <property type="project" value="UniProtKB-KW"/>
</dbReference>
<dbReference type="Pfam" id="PF00809">
    <property type="entry name" value="Pterin_bind"/>
    <property type="match status" value="1"/>
</dbReference>
<evidence type="ECO:0000256" key="2">
    <source>
        <dbReference type="ARBA" id="ARBA00001946"/>
    </source>
</evidence>
<accession>A0A388SB58</accession>
<keyword evidence="6 9" id="KW-0479">Metal-binding</keyword>
<evidence type="ECO:0000256" key="5">
    <source>
        <dbReference type="ARBA" id="ARBA00022679"/>
    </source>
</evidence>
<name>A0A388SB58_9BURK</name>